<name>A0ABV4BGX7_9GAMM</name>
<dbReference type="Gene3D" id="1.20.1560.10">
    <property type="entry name" value="ABC transporter type 1, transmembrane domain"/>
    <property type="match status" value="1"/>
</dbReference>
<evidence type="ECO:0000256" key="5">
    <source>
        <dbReference type="ARBA" id="ARBA00022989"/>
    </source>
</evidence>
<dbReference type="InterPro" id="IPR027417">
    <property type="entry name" value="P-loop_NTPase"/>
</dbReference>
<dbReference type="InterPro" id="IPR011918">
    <property type="entry name" value="ABC_MsbA_ATP-bd"/>
</dbReference>
<keyword evidence="4" id="KW-0067">ATP-binding</keyword>
<dbReference type="InterPro" id="IPR003439">
    <property type="entry name" value="ABC_transporter-like_ATP-bd"/>
</dbReference>
<dbReference type="InterPro" id="IPR011527">
    <property type="entry name" value="ABC1_TM_dom"/>
</dbReference>
<comment type="subcellular location">
    <subcellularLocation>
        <location evidence="1">Cell membrane</location>
        <topology evidence="1">Multi-pass membrane protein</topology>
    </subcellularLocation>
</comment>
<dbReference type="PROSITE" id="PS00211">
    <property type="entry name" value="ABC_TRANSPORTER_1"/>
    <property type="match status" value="1"/>
</dbReference>
<dbReference type="Proteomes" id="UP001564408">
    <property type="component" value="Unassembled WGS sequence"/>
</dbReference>
<organism evidence="10 11">
    <name type="scientific">Thioalkalicoccus limnaeus</name>
    <dbReference type="NCBI Taxonomy" id="120681"/>
    <lineage>
        <taxon>Bacteria</taxon>
        <taxon>Pseudomonadati</taxon>
        <taxon>Pseudomonadota</taxon>
        <taxon>Gammaproteobacteria</taxon>
        <taxon>Chromatiales</taxon>
        <taxon>Chromatiaceae</taxon>
        <taxon>Thioalkalicoccus</taxon>
    </lineage>
</organism>
<feature type="domain" description="ABC transmembrane type-1" evidence="9">
    <location>
        <begin position="36"/>
        <end position="318"/>
    </location>
</feature>
<feature type="transmembrane region" description="Helical" evidence="7">
    <location>
        <begin position="35"/>
        <end position="56"/>
    </location>
</feature>
<dbReference type="PANTHER" id="PTHR43394">
    <property type="entry name" value="ATP-DEPENDENT PERMEASE MDL1, MITOCHONDRIAL"/>
    <property type="match status" value="1"/>
</dbReference>
<dbReference type="RefSeq" id="WP_369667854.1">
    <property type="nucleotide sequence ID" value="NZ_JBDKXB010000022.1"/>
</dbReference>
<feature type="domain" description="ABC transporter" evidence="8">
    <location>
        <begin position="353"/>
        <end position="589"/>
    </location>
</feature>
<evidence type="ECO:0000256" key="1">
    <source>
        <dbReference type="ARBA" id="ARBA00004651"/>
    </source>
</evidence>
<dbReference type="Gene3D" id="3.40.50.300">
    <property type="entry name" value="P-loop containing nucleotide triphosphate hydrolases"/>
    <property type="match status" value="1"/>
</dbReference>
<dbReference type="Pfam" id="PF00005">
    <property type="entry name" value="ABC_tran"/>
    <property type="match status" value="1"/>
</dbReference>
<dbReference type="PROSITE" id="PS50929">
    <property type="entry name" value="ABC_TM1F"/>
    <property type="match status" value="1"/>
</dbReference>
<evidence type="ECO:0000256" key="7">
    <source>
        <dbReference type="SAM" id="Phobius"/>
    </source>
</evidence>
<dbReference type="InterPro" id="IPR039421">
    <property type="entry name" value="Type_1_exporter"/>
</dbReference>
<comment type="caution">
    <text evidence="10">The sequence shown here is derived from an EMBL/GenBank/DDBJ whole genome shotgun (WGS) entry which is preliminary data.</text>
</comment>
<keyword evidence="11" id="KW-1185">Reference proteome</keyword>
<dbReference type="InterPro" id="IPR003593">
    <property type="entry name" value="AAA+_ATPase"/>
</dbReference>
<keyword evidence="6 7" id="KW-0472">Membrane</keyword>
<dbReference type="NCBIfam" id="TIGR02204">
    <property type="entry name" value="MsbA_rel"/>
    <property type="match status" value="1"/>
</dbReference>
<sequence>MPPRPPSADSQRPLSRNLIPLVRLLAFVRPYRGRVLLAAVALLIAAGSVLAFGQVIRTLVDSGLGSEAPGALDRALLSFLAVVLVMSLAVFGRSFLLNWLGERVVADIRRAVFERVLALDVGFFETTRTGEVISRLTADTALLQVVVGSTLAMALRALLLVAGGILMLAVTSPKLTALVLLGTPAILVPVWLLGHRVRRLSRASQDRLADVGAYVDEVLHGIRTVQAFCHEPIDRRRYRDRVEQAFAAARQRSLLSALLASTVMALTFGAIGLVLWFGGQEVLAGNMTGGELSAFLFYALLVASSVGGLSEVTAELLRGAGASERLLELLGQEPQIQPPREPRALPSPGIGRIEIRDLTFAYPAHPDNPVLEGLSLGIAPGEKVALVGPSGAGKSTLFQLLLRFYDPQQGGIRLDGLDLRDLHPTDLRQRIAIVPQDPVIFGADAWENIRYGLADVSDDAVRQAAEAAQATEFLDRLPQGFGTFLGERGVRLSGGQRQRIAIARAILRDPLVLLLDEATSALDAESERLVQRALETLMECRTSLIIAHRLATVRKVDRILVIDRGRLAASGRHDELMAADGLYARLARLQFHADQELDPRLPITAETQPSEKAGIEAA</sequence>
<dbReference type="PROSITE" id="PS50893">
    <property type="entry name" value="ABC_TRANSPORTER_2"/>
    <property type="match status" value="1"/>
</dbReference>
<accession>A0ABV4BGX7</accession>
<evidence type="ECO:0000313" key="11">
    <source>
        <dbReference type="Proteomes" id="UP001564408"/>
    </source>
</evidence>
<gene>
    <name evidence="10" type="ORF">ABC977_13775</name>
</gene>
<dbReference type="EMBL" id="JBDKXB010000022">
    <property type="protein sequence ID" value="MEY6433470.1"/>
    <property type="molecule type" value="Genomic_DNA"/>
</dbReference>
<evidence type="ECO:0000256" key="3">
    <source>
        <dbReference type="ARBA" id="ARBA00022741"/>
    </source>
</evidence>
<feature type="transmembrane region" description="Helical" evidence="7">
    <location>
        <begin position="175"/>
        <end position="194"/>
    </location>
</feature>
<evidence type="ECO:0000313" key="10">
    <source>
        <dbReference type="EMBL" id="MEY6433470.1"/>
    </source>
</evidence>
<feature type="transmembrane region" description="Helical" evidence="7">
    <location>
        <begin position="141"/>
        <end position="169"/>
    </location>
</feature>
<evidence type="ECO:0000259" key="8">
    <source>
        <dbReference type="PROSITE" id="PS50893"/>
    </source>
</evidence>
<dbReference type="InterPro" id="IPR017871">
    <property type="entry name" value="ABC_transporter-like_CS"/>
</dbReference>
<keyword evidence="2 7" id="KW-0812">Transmembrane</keyword>
<dbReference type="PANTHER" id="PTHR43394:SF1">
    <property type="entry name" value="ATP-BINDING CASSETTE SUB-FAMILY B MEMBER 10, MITOCHONDRIAL"/>
    <property type="match status" value="1"/>
</dbReference>
<evidence type="ECO:0000256" key="6">
    <source>
        <dbReference type="ARBA" id="ARBA00023136"/>
    </source>
</evidence>
<evidence type="ECO:0000256" key="4">
    <source>
        <dbReference type="ARBA" id="ARBA00022840"/>
    </source>
</evidence>
<dbReference type="SUPFAM" id="SSF90123">
    <property type="entry name" value="ABC transporter transmembrane region"/>
    <property type="match status" value="1"/>
</dbReference>
<dbReference type="InterPro" id="IPR036640">
    <property type="entry name" value="ABC1_TM_sf"/>
</dbReference>
<keyword evidence="3" id="KW-0547">Nucleotide-binding</keyword>
<dbReference type="Pfam" id="PF00664">
    <property type="entry name" value="ABC_membrane"/>
    <property type="match status" value="1"/>
</dbReference>
<evidence type="ECO:0000256" key="2">
    <source>
        <dbReference type="ARBA" id="ARBA00022692"/>
    </source>
</evidence>
<feature type="transmembrane region" description="Helical" evidence="7">
    <location>
        <begin position="76"/>
        <end position="100"/>
    </location>
</feature>
<evidence type="ECO:0000259" key="9">
    <source>
        <dbReference type="PROSITE" id="PS50929"/>
    </source>
</evidence>
<dbReference type="SUPFAM" id="SSF52540">
    <property type="entry name" value="P-loop containing nucleoside triphosphate hydrolases"/>
    <property type="match status" value="1"/>
</dbReference>
<reference evidence="10 11" key="1">
    <citation type="submission" date="2024-05" db="EMBL/GenBank/DDBJ databases">
        <title>Genome Sequence and Characterization of the New Strain Purple Sulfur Bacterium of Genus Thioalkalicoccus.</title>
        <authorList>
            <person name="Bryantseva I.A."/>
            <person name="Kyndt J.A."/>
            <person name="Imhoff J.F."/>
        </authorList>
    </citation>
    <scope>NUCLEOTIDE SEQUENCE [LARGE SCALE GENOMIC DNA]</scope>
    <source>
        <strain evidence="10 11">Um2</strain>
    </source>
</reference>
<protein>
    <submittedName>
        <fullName evidence="10">ABC transporter transmembrane domain-containing protein</fullName>
    </submittedName>
</protein>
<dbReference type="SMART" id="SM00382">
    <property type="entry name" value="AAA"/>
    <property type="match status" value="1"/>
</dbReference>
<feature type="transmembrane region" description="Helical" evidence="7">
    <location>
        <begin position="254"/>
        <end position="277"/>
    </location>
</feature>
<dbReference type="CDD" id="cd18575">
    <property type="entry name" value="ABC_6TM_bac_exporter_ABCB8_10_like"/>
    <property type="match status" value="1"/>
</dbReference>
<proteinExistence type="predicted"/>
<keyword evidence="5 7" id="KW-1133">Transmembrane helix</keyword>